<dbReference type="InterPro" id="IPR013320">
    <property type="entry name" value="ConA-like_dom_sf"/>
</dbReference>
<organism evidence="8 9">
    <name type="scientific">Diplocloster agilis</name>
    <dbReference type="NCBI Taxonomy" id="2850323"/>
    <lineage>
        <taxon>Bacteria</taxon>
        <taxon>Bacillati</taxon>
        <taxon>Bacillota</taxon>
        <taxon>Clostridia</taxon>
        <taxon>Lachnospirales</taxon>
        <taxon>Lachnospiraceae</taxon>
        <taxon>Diplocloster</taxon>
    </lineage>
</organism>
<dbReference type="Gene3D" id="2.60.40.10">
    <property type="entry name" value="Immunoglobulins"/>
    <property type="match status" value="1"/>
</dbReference>
<dbReference type="InterPro" id="IPR006558">
    <property type="entry name" value="LamG-like"/>
</dbReference>
<proteinExistence type="predicted"/>
<dbReference type="Gene3D" id="2.60.40.1220">
    <property type="match status" value="1"/>
</dbReference>
<evidence type="ECO:0000256" key="3">
    <source>
        <dbReference type="SAM" id="Coils"/>
    </source>
</evidence>
<protein>
    <submittedName>
        <fullName evidence="8">FIVAR domain-containing protein</fullName>
    </submittedName>
</protein>
<dbReference type="Gene3D" id="1.20.1270.70">
    <property type="entry name" value="Designed single chain three-helix bundle"/>
    <property type="match status" value="2"/>
</dbReference>
<dbReference type="Pfam" id="PF07554">
    <property type="entry name" value="FIVAR"/>
    <property type="match status" value="3"/>
</dbReference>
<dbReference type="CDD" id="cd00063">
    <property type="entry name" value="FN3"/>
    <property type="match status" value="1"/>
</dbReference>
<feature type="coiled-coil region" evidence="3">
    <location>
        <begin position="2119"/>
        <end position="2153"/>
    </location>
</feature>
<feature type="compositionally biased region" description="Basic and acidic residues" evidence="4">
    <location>
        <begin position="2209"/>
        <end position="2219"/>
    </location>
</feature>
<dbReference type="Pfam" id="PF13385">
    <property type="entry name" value="Laminin_G_3"/>
    <property type="match status" value="4"/>
</dbReference>
<evidence type="ECO:0000313" key="9">
    <source>
        <dbReference type="Proteomes" id="UP000712157"/>
    </source>
</evidence>
<feature type="region of interest" description="Disordered" evidence="4">
    <location>
        <begin position="2208"/>
        <end position="2241"/>
    </location>
</feature>
<evidence type="ECO:0000256" key="1">
    <source>
        <dbReference type="ARBA" id="ARBA00022729"/>
    </source>
</evidence>
<dbReference type="PANTHER" id="PTHR42535">
    <property type="entry name" value="OOKINETE PROTEIN, PUTATIVE-RELATED"/>
    <property type="match status" value="1"/>
</dbReference>
<dbReference type="PANTHER" id="PTHR42535:SF2">
    <property type="entry name" value="CHROMOSOME UNDETERMINED SCAFFOLD_146, WHOLE GENOME SHOTGUN SEQUENCE"/>
    <property type="match status" value="1"/>
</dbReference>
<sequence>MLKKCKKLLSILLAVCISCSGMSISAAAEETPDDPGGVVPASLSDGPLVDLDMDSMNDGAIINKADNQAYPVLGNPTALEEGKEGHGQALRFDGSTNYINLGQDYQFTTGELTIAAWVKLDASPNGLNRITGRGRTAVSGEKELGLYVRGNGKMEALCPDYTETAEGAVSFDTWQHLAVTNDGTTQTLFINGEIAGTSEVPGPTEEWNLDLLVGTCWDETGVSGFQPHMFKGLLDDVKLYNRSLSEDEIKGLADVPAGTSVDLLIDMDMESLDENAVTNNADGKTYEVLGNTPALEASIEGHGQALKFDGTTNYINLGQDYQFTTGQLTISAWVNVDENPNGLSRITGRARTAVPDEKELGLRIRNNGKLEAECPGYTETGVGTVRLGSWQHVAVTNDGTAQTLYINGEAAAVTQTPGPTDNWDLGLLIGTCWNSEGNGPFQQHMFKGLMDDLKLYNRALTGDEIKDLAGVAGGGEGDGGDDPLPDPLYKFTMDEIKDGTGSNSGKKVIINDMDKAEYPIYGACQVDDFGIFNKSIRFDGQTAYADVGNPPVTTEYTFSAWAFLEKGAANNLNKIFGRDRTTVGEHSFYIAVRGDSGREGTIDCSLDGAGVGAPAGTFTFGDWTNITVTGNSQKTCLYINGQLISTGGGTTTDLSTNPVNLLIGCGYNADGTGIFNGHAFKGRMDDVRIYDKALTAKQVEESTVGIKDKLPPEVNIVNPKEGSLLSPEGRVQISYNMGLTMGSEPIQIVDGEGNPVGTEVALEEQDDTVAGTETLVIKSTEKLVPGGSYTYKIPAGAVVNEKGIGNLAAEYTFSVAQDLEGTAPESGMDYWAANKVNTPSDIQEQDGKVTISNGLVKRVFDINQNFLTIDYQNLYTGISLLDKGNLQADIRMALNDQYVDKDTDSDTLFDVGGTDETIPTFRYESYQIEDSTKEPFHWEYDERISPPSMKNTPWPAKGKALIVNFKAPESADAKFAGVKVQVRYEIYDGLPAMSKVVNVTNTGENDVVVHRMSTEVLPAPRSLQDALYMDSNMNMGNDNHDRNNGQYIFKQWEDVDEANGLIISSYAVDAENNGAKMGKYDFENFGPNYRLKSGETFESHQLYELFRSSSYFEWQTLEVKKMYRVLFPQTLDAPLIYHLISSNPDTVKWGIDQAAKAGFNMVLMSFGSGANVEDISQGNIDKFKSLTEYAHSKDILLGAYVMQAARGDQSESNEDGTWGVMRCMNGPEAHTTLENTLKFIDATDFDCLEVDGPFPGAICTHSDHSGHEGAEDSVVKQWEYAIRDFYRELRARNVYINSPDWNFLAGANMAVMGYAEPGFNVPHAAQLIYGRQMSYYGTFEKTPAMGWTLVPLSPYGGGGDSSFWPYNERIESYDFMVGMNMMSGVIGSYRGGNGLYQEEQGKFSPSENVIETWGRFYNKYRDILGADIIHIAPPEPVDIESMNTTAIDGFIHASPEYEQKGLAAFFNQTGETVTQKVKIPLYFTGLTDRKTAPAPMEGSHYRLTPPTRTSGPIGHMGANYQDKTPPVPEIPEVVAVPTDKKAYVCIGDMNGKEYTIDSNGDIEIELTMEPGTYTWLTVYDPENIPADVTDGSILAPENLAISAISSGEVTLTWDPVRMDGMNVKEYHIYRDGEYIGKTFTNQYTDKTLESEKDYNFEVAAVHNTVGGEKASVKVSTVPDTQGPDIESSVPISGTQVRVVFNESVTRETANDVSNYEVTSGSGRAKASVNTVTKAELANDNRTVTLTLANPLEPFVETIITVKNIKDLTGNTMLPVQTKVTYGPLREFKFEEESGKTAVDSTYGFDGAIAGDTVERKPGVSGKGLYFDGKNNYVDVGEIVKNLNEYSISGWFKPEDTNRIQSLVSQMRDTYDGWRYNLTVEKGELRFVANNGDGSYPGHDSETEIAVELTSGNKKVTANQWNHFAVVREGDKFILYLNGEVAAFDTKAGIDQSQSPYMMWIGGCRNNAGGESMNNYKGMMDEILFYSTAVSGQQVKELYEKNKPAGFDKSPLTDLIAQAQAIQKGNYTDETYNALQEAIKHAQDAVEGIATADELNAEMGRLQAAIDALTDKAEPAVVDKSKLRKLYDENKDKTQGSYTGESWNLFRDKLDKALLVLNDKNATQNKVNDAYKELSEAIDRLENAQTVVDKTQLKALYDQHKDKKQGNYTDESWKAFVTARDAALAVLNKTAAAQQEVDAAKTALETAVRGLKDKTSKPSDDSNGSGGGHSSDDSANTAKGASTGDSSNIFVWLLFALLAGGTVAAQILYRRRKNFGKRSL</sequence>
<dbReference type="InterPro" id="IPR013783">
    <property type="entry name" value="Ig-like_fold"/>
</dbReference>
<dbReference type="SUPFAM" id="SSF49265">
    <property type="entry name" value="Fibronectin type III"/>
    <property type="match status" value="1"/>
</dbReference>
<keyword evidence="1 6" id="KW-0732">Signal</keyword>
<dbReference type="RefSeq" id="WP_238721489.1">
    <property type="nucleotide sequence ID" value="NZ_JAHQCW010000014.1"/>
</dbReference>
<comment type="caution">
    <text evidence="8">The sequence shown here is derived from an EMBL/GenBank/DDBJ whole genome shotgun (WGS) entry which is preliminary data.</text>
</comment>
<dbReference type="Pfam" id="PF13205">
    <property type="entry name" value="Big_5"/>
    <property type="match status" value="1"/>
</dbReference>
<evidence type="ECO:0000256" key="2">
    <source>
        <dbReference type="ARBA" id="ARBA00023157"/>
    </source>
</evidence>
<keyword evidence="9" id="KW-1185">Reference proteome</keyword>
<dbReference type="InterPro" id="IPR014755">
    <property type="entry name" value="Cu-Rt/internalin_Ig-like"/>
</dbReference>
<name>A0A949NGQ9_9FIRM</name>
<dbReference type="Proteomes" id="UP000712157">
    <property type="component" value="Unassembled WGS sequence"/>
</dbReference>
<evidence type="ECO:0000256" key="5">
    <source>
        <dbReference type="SAM" id="Phobius"/>
    </source>
</evidence>
<dbReference type="InterPro" id="IPR036116">
    <property type="entry name" value="FN3_sf"/>
</dbReference>
<dbReference type="Gene3D" id="1.20.1270.90">
    <property type="entry name" value="AF1782-like"/>
    <property type="match status" value="1"/>
</dbReference>
<evidence type="ECO:0000256" key="4">
    <source>
        <dbReference type="SAM" id="MobiDB-lite"/>
    </source>
</evidence>
<dbReference type="Gene3D" id="2.70.98.60">
    <property type="entry name" value="alpha-galactosidase from lactobacil brevis"/>
    <property type="match status" value="1"/>
</dbReference>
<keyword evidence="3" id="KW-0175">Coiled coil</keyword>
<gene>
    <name evidence="8" type="ORF">KTH89_09960</name>
</gene>
<evidence type="ECO:0000259" key="7">
    <source>
        <dbReference type="PROSITE" id="PS50853"/>
    </source>
</evidence>
<dbReference type="EMBL" id="JAHQCW010000014">
    <property type="protein sequence ID" value="MBU9736863.1"/>
    <property type="molecule type" value="Genomic_DNA"/>
</dbReference>
<dbReference type="PROSITE" id="PS50853">
    <property type="entry name" value="FN3"/>
    <property type="match status" value="1"/>
</dbReference>
<feature type="signal peptide" evidence="6">
    <location>
        <begin position="1"/>
        <end position="28"/>
    </location>
</feature>
<dbReference type="Gene3D" id="2.60.120.200">
    <property type="match status" value="4"/>
</dbReference>
<dbReference type="InterPro" id="IPR038417">
    <property type="entry name" value="Alpga-gal_N_sf"/>
</dbReference>
<keyword evidence="5" id="KW-0472">Membrane</keyword>
<evidence type="ECO:0000313" key="8">
    <source>
        <dbReference type="EMBL" id="MBU9736863.1"/>
    </source>
</evidence>
<evidence type="ECO:0000256" key="6">
    <source>
        <dbReference type="SAM" id="SignalP"/>
    </source>
</evidence>
<reference evidence="8" key="1">
    <citation type="submission" date="2021-06" db="EMBL/GenBank/DDBJ databases">
        <title>Description of novel taxa of the family Lachnospiraceae.</title>
        <authorList>
            <person name="Chaplin A.V."/>
            <person name="Sokolova S.R."/>
            <person name="Pikina A.P."/>
            <person name="Korzhanova M."/>
            <person name="Belova V."/>
            <person name="Korostin D."/>
            <person name="Efimov B.A."/>
        </authorList>
    </citation>
    <scope>NUCLEOTIDE SEQUENCE</scope>
    <source>
        <strain evidence="8">ASD5720</strain>
    </source>
</reference>
<feature type="chain" id="PRO_5038535187" evidence="6">
    <location>
        <begin position="29"/>
        <end position="2279"/>
    </location>
</feature>
<dbReference type="SUPFAM" id="SSF49899">
    <property type="entry name" value="Concanavalin A-like lectins/glucanases"/>
    <property type="match status" value="4"/>
</dbReference>
<dbReference type="Pfam" id="PF00041">
    <property type="entry name" value="fn3"/>
    <property type="match status" value="1"/>
</dbReference>
<keyword evidence="5" id="KW-0812">Transmembrane</keyword>
<feature type="domain" description="Fibronectin type-III" evidence="7">
    <location>
        <begin position="1595"/>
        <end position="1680"/>
    </location>
</feature>
<dbReference type="SMART" id="SM00560">
    <property type="entry name" value="LamGL"/>
    <property type="match status" value="2"/>
</dbReference>
<keyword evidence="5" id="KW-1133">Transmembrane helix</keyword>
<dbReference type="InterPro" id="IPR003961">
    <property type="entry name" value="FN3_dom"/>
</dbReference>
<keyword evidence="2" id="KW-1015">Disulfide bond</keyword>
<dbReference type="InterPro" id="IPR032812">
    <property type="entry name" value="SbsA_Ig"/>
</dbReference>
<feature type="transmembrane region" description="Helical" evidence="5">
    <location>
        <begin position="2248"/>
        <end position="2268"/>
    </location>
</feature>
<accession>A0A949NGQ9</accession>
<dbReference type="SMART" id="SM00060">
    <property type="entry name" value="FN3"/>
    <property type="match status" value="1"/>
</dbReference>